<sequence length="119" mass="12690">MGDSLLNQLKKIVDSIDDGGLKSCGPCGPCCGPTLTSKPLCSPSCPVPYLQVCMLTPPPCPVPTEPKYVKPLTLPGVFNVKSVNGSVGARKIHFLLIQKLNKFSLKHHSDGPFQDFAIA</sequence>
<dbReference type="AlphaFoldDB" id="A0A8K0CNW5"/>
<accession>A0A8K0CNW5</accession>
<comment type="caution">
    <text evidence="1">The sequence shown here is derived from an EMBL/GenBank/DDBJ whole genome shotgun (WGS) entry which is preliminary data.</text>
</comment>
<organism evidence="1 2">
    <name type="scientific">Ignelater luminosus</name>
    <name type="common">Cucubano</name>
    <name type="synonym">Pyrophorus luminosus</name>
    <dbReference type="NCBI Taxonomy" id="2038154"/>
    <lineage>
        <taxon>Eukaryota</taxon>
        <taxon>Metazoa</taxon>
        <taxon>Ecdysozoa</taxon>
        <taxon>Arthropoda</taxon>
        <taxon>Hexapoda</taxon>
        <taxon>Insecta</taxon>
        <taxon>Pterygota</taxon>
        <taxon>Neoptera</taxon>
        <taxon>Endopterygota</taxon>
        <taxon>Coleoptera</taxon>
        <taxon>Polyphaga</taxon>
        <taxon>Elateriformia</taxon>
        <taxon>Elateroidea</taxon>
        <taxon>Elateridae</taxon>
        <taxon>Agrypninae</taxon>
        <taxon>Pyrophorini</taxon>
        <taxon>Ignelater</taxon>
    </lineage>
</organism>
<keyword evidence="2" id="KW-1185">Reference proteome</keyword>
<protein>
    <submittedName>
        <fullName evidence="1">Uncharacterized protein</fullName>
    </submittedName>
</protein>
<dbReference type="Proteomes" id="UP000801492">
    <property type="component" value="Unassembled WGS sequence"/>
</dbReference>
<evidence type="ECO:0000313" key="2">
    <source>
        <dbReference type="Proteomes" id="UP000801492"/>
    </source>
</evidence>
<proteinExistence type="predicted"/>
<reference evidence="1" key="1">
    <citation type="submission" date="2019-08" db="EMBL/GenBank/DDBJ databases">
        <title>The genome of the North American firefly Photinus pyralis.</title>
        <authorList>
            <consortium name="Photinus pyralis genome working group"/>
            <person name="Fallon T.R."/>
            <person name="Sander Lower S.E."/>
            <person name="Weng J.-K."/>
        </authorList>
    </citation>
    <scope>NUCLEOTIDE SEQUENCE</scope>
    <source>
        <strain evidence="1">TRF0915ILg1</strain>
        <tissue evidence="1">Whole body</tissue>
    </source>
</reference>
<dbReference type="EMBL" id="VTPC01044403">
    <property type="protein sequence ID" value="KAF2890889.1"/>
    <property type="molecule type" value="Genomic_DNA"/>
</dbReference>
<evidence type="ECO:0000313" key="1">
    <source>
        <dbReference type="EMBL" id="KAF2890889.1"/>
    </source>
</evidence>
<name>A0A8K0CNW5_IGNLU</name>
<gene>
    <name evidence="1" type="ORF">ILUMI_15284</name>
</gene>